<keyword evidence="4" id="KW-0812">Transmembrane</keyword>
<name>A0A382GGK5_9ZZZZ</name>
<sequence length="382" mass="41198">DFVGNSPFPQLPATVPAGWRGYAPVPMKEGTFRTGGDYISPKLTLSYQVSDDVLLFGSWAEARKPGGFSTLAIGAFSLDPNADGNPEEILFDEELMDVYEVGFKSVLRDGAVRLNGALFFEDYTDRQVSVQKIIGDQLGNVIKNAAGGEVFGAEIDMAWALNDQVTLSGGYAYLDSKYTDFKLTSTGAGEISRAGNCEITEVSGETTCVIDRTGNVFERAPKHSANINLNFTDELMNTGAVFFTEVNARYQDDRAVDFDNNAWFKEYWRIDLRAGISKGNWEGVLYVKNLLDDDTVISGGNGPDIGNSDFRFGMVFTDCALFPGGENVPGGGGVSGGCFVPGQNPNGKAFAPSITAAPSIGNAWYASVPDPRQVGIRVKYSF</sequence>
<evidence type="ECO:0000313" key="11">
    <source>
        <dbReference type="EMBL" id="SVB73844.1"/>
    </source>
</evidence>
<keyword evidence="2" id="KW-0813">Transport</keyword>
<dbReference type="GO" id="GO:0006826">
    <property type="term" value="P:iron ion transport"/>
    <property type="evidence" value="ECO:0007669"/>
    <property type="project" value="UniProtKB-KW"/>
</dbReference>
<evidence type="ECO:0000256" key="8">
    <source>
        <dbReference type="ARBA" id="ARBA00023136"/>
    </source>
</evidence>
<evidence type="ECO:0000256" key="3">
    <source>
        <dbReference type="ARBA" id="ARBA00022496"/>
    </source>
</evidence>
<dbReference type="SUPFAM" id="SSF56935">
    <property type="entry name" value="Porins"/>
    <property type="match status" value="1"/>
</dbReference>
<keyword evidence="7" id="KW-0798">TonB box</keyword>
<comment type="subcellular location">
    <subcellularLocation>
        <location evidence="1">Cell outer membrane</location>
        <topology evidence="1">Multi-pass membrane protein</topology>
    </subcellularLocation>
</comment>
<dbReference type="GO" id="GO:0009279">
    <property type="term" value="C:cell outer membrane"/>
    <property type="evidence" value="ECO:0007669"/>
    <property type="project" value="UniProtKB-SubCell"/>
</dbReference>
<dbReference type="InterPro" id="IPR039426">
    <property type="entry name" value="TonB-dep_rcpt-like"/>
</dbReference>
<evidence type="ECO:0000256" key="1">
    <source>
        <dbReference type="ARBA" id="ARBA00004571"/>
    </source>
</evidence>
<gene>
    <name evidence="11" type="ORF">METZ01_LOCUS226698</name>
</gene>
<dbReference type="Gene3D" id="2.40.170.20">
    <property type="entry name" value="TonB-dependent receptor, beta-barrel domain"/>
    <property type="match status" value="1"/>
</dbReference>
<dbReference type="PANTHER" id="PTHR32552">
    <property type="entry name" value="FERRICHROME IRON RECEPTOR-RELATED"/>
    <property type="match status" value="1"/>
</dbReference>
<evidence type="ECO:0000256" key="9">
    <source>
        <dbReference type="ARBA" id="ARBA00023237"/>
    </source>
</evidence>
<reference evidence="11" key="1">
    <citation type="submission" date="2018-05" db="EMBL/GenBank/DDBJ databases">
        <authorList>
            <person name="Lanie J.A."/>
            <person name="Ng W.-L."/>
            <person name="Kazmierczak K.M."/>
            <person name="Andrzejewski T.M."/>
            <person name="Davidsen T.M."/>
            <person name="Wayne K.J."/>
            <person name="Tettelin H."/>
            <person name="Glass J.I."/>
            <person name="Rusch D."/>
            <person name="Podicherti R."/>
            <person name="Tsui H.-C.T."/>
            <person name="Winkler M.E."/>
        </authorList>
    </citation>
    <scope>NUCLEOTIDE SEQUENCE</scope>
</reference>
<dbReference type="InterPro" id="IPR036942">
    <property type="entry name" value="Beta-barrel_TonB_sf"/>
</dbReference>
<feature type="non-terminal residue" evidence="11">
    <location>
        <position position="1"/>
    </location>
</feature>
<dbReference type="AlphaFoldDB" id="A0A382GGK5"/>
<accession>A0A382GGK5</accession>
<evidence type="ECO:0000256" key="4">
    <source>
        <dbReference type="ARBA" id="ARBA00022692"/>
    </source>
</evidence>
<protein>
    <recommendedName>
        <fullName evidence="10">TonB-dependent receptor-like beta-barrel domain-containing protein</fullName>
    </recommendedName>
</protein>
<proteinExistence type="predicted"/>
<keyword evidence="5" id="KW-0408">Iron</keyword>
<keyword evidence="3" id="KW-0410">Iron transport</keyword>
<keyword evidence="9" id="KW-0998">Cell outer membrane</keyword>
<evidence type="ECO:0000256" key="2">
    <source>
        <dbReference type="ARBA" id="ARBA00022448"/>
    </source>
</evidence>
<evidence type="ECO:0000256" key="5">
    <source>
        <dbReference type="ARBA" id="ARBA00023004"/>
    </source>
</evidence>
<feature type="domain" description="TonB-dependent receptor-like beta-barrel" evidence="10">
    <location>
        <begin position="31"/>
        <end position="290"/>
    </location>
</feature>
<evidence type="ECO:0000256" key="6">
    <source>
        <dbReference type="ARBA" id="ARBA00023065"/>
    </source>
</evidence>
<dbReference type="PANTHER" id="PTHR32552:SF81">
    <property type="entry name" value="TONB-DEPENDENT OUTER MEMBRANE RECEPTOR"/>
    <property type="match status" value="1"/>
</dbReference>
<dbReference type="Pfam" id="PF00593">
    <property type="entry name" value="TonB_dep_Rec_b-barrel"/>
    <property type="match status" value="1"/>
</dbReference>
<keyword evidence="8" id="KW-0472">Membrane</keyword>
<keyword evidence="6" id="KW-0406">Ion transport</keyword>
<dbReference type="EMBL" id="UINC01055221">
    <property type="protein sequence ID" value="SVB73844.1"/>
    <property type="molecule type" value="Genomic_DNA"/>
</dbReference>
<evidence type="ECO:0000256" key="7">
    <source>
        <dbReference type="ARBA" id="ARBA00023077"/>
    </source>
</evidence>
<dbReference type="InterPro" id="IPR000531">
    <property type="entry name" value="Beta-barrel_TonB"/>
</dbReference>
<evidence type="ECO:0000259" key="10">
    <source>
        <dbReference type="Pfam" id="PF00593"/>
    </source>
</evidence>
<organism evidence="11">
    <name type="scientific">marine metagenome</name>
    <dbReference type="NCBI Taxonomy" id="408172"/>
    <lineage>
        <taxon>unclassified sequences</taxon>
        <taxon>metagenomes</taxon>
        <taxon>ecological metagenomes</taxon>
    </lineage>
</organism>